<dbReference type="RefSeq" id="XP_040636756.1">
    <property type="nucleotide sequence ID" value="XM_040779178.1"/>
</dbReference>
<name>A0A017S7T4_ASPRC</name>
<dbReference type="EMBL" id="KK088433">
    <property type="protein sequence ID" value="EYE93068.1"/>
    <property type="molecule type" value="Genomic_DNA"/>
</dbReference>
<evidence type="ECO:0000313" key="2">
    <source>
        <dbReference type="Proteomes" id="UP000019804"/>
    </source>
</evidence>
<sequence length="124" mass="13582">MTDFMTTYFNVNLAKYATAYDRSRFLALKDNLERLDPSAPKGLSIGIISIILCSRRRGDAMPALFRDVTKDESETSLSAIFTTVRESITLVAPYVGMPSCLPAISGLVGELRHRGISGIPGPER</sequence>
<keyword evidence="2" id="KW-1185">Reference proteome</keyword>
<evidence type="ECO:0000313" key="1">
    <source>
        <dbReference type="EMBL" id="EYE93068.1"/>
    </source>
</evidence>
<protein>
    <submittedName>
        <fullName evidence="1">Uncharacterized protein</fullName>
    </submittedName>
</protein>
<dbReference type="GeneID" id="63694302"/>
<organism evidence="1 2">
    <name type="scientific">Aspergillus ruber (strain CBS 135680)</name>
    <dbReference type="NCBI Taxonomy" id="1388766"/>
    <lineage>
        <taxon>Eukaryota</taxon>
        <taxon>Fungi</taxon>
        <taxon>Dikarya</taxon>
        <taxon>Ascomycota</taxon>
        <taxon>Pezizomycotina</taxon>
        <taxon>Eurotiomycetes</taxon>
        <taxon>Eurotiomycetidae</taxon>
        <taxon>Eurotiales</taxon>
        <taxon>Aspergillaceae</taxon>
        <taxon>Aspergillus</taxon>
        <taxon>Aspergillus subgen. Aspergillus</taxon>
    </lineage>
</organism>
<dbReference type="OrthoDB" id="3707757at2759"/>
<reference evidence="2" key="1">
    <citation type="journal article" date="2014" name="Nat. Commun.">
        <title>Genomic adaptations of the halophilic Dead Sea filamentous fungus Eurotium rubrum.</title>
        <authorList>
            <person name="Kis-Papo T."/>
            <person name="Weig A.R."/>
            <person name="Riley R."/>
            <person name="Persoh D."/>
            <person name="Salamov A."/>
            <person name="Sun H."/>
            <person name="Lipzen A."/>
            <person name="Wasser S.P."/>
            <person name="Rambold G."/>
            <person name="Grigoriev I.V."/>
            <person name="Nevo E."/>
        </authorList>
    </citation>
    <scope>NUCLEOTIDE SEQUENCE [LARGE SCALE GENOMIC DNA]</scope>
    <source>
        <strain evidence="2">CBS 135680</strain>
    </source>
</reference>
<gene>
    <name evidence="1" type="ORF">EURHEDRAFT_379492</name>
</gene>
<proteinExistence type="predicted"/>
<accession>A0A017S7T4</accession>
<dbReference type="Proteomes" id="UP000019804">
    <property type="component" value="Unassembled WGS sequence"/>
</dbReference>
<dbReference type="AlphaFoldDB" id="A0A017S7T4"/>
<dbReference type="HOGENOM" id="CLU_2003436_0_0_1"/>